<dbReference type="STRING" id="649638.Trad_1003"/>
<dbReference type="eggNOG" id="COG0300">
    <property type="taxonomic scope" value="Bacteria"/>
</dbReference>
<dbReference type="PRINTS" id="PR00081">
    <property type="entry name" value="GDHRDH"/>
</dbReference>
<comment type="similarity">
    <text evidence="1">Belongs to the short-chain dehydrogenases/reductases (SDR) family.</text>
</comment>
<dbReference type="HOGENOM" id="CLU_010194_2_10_0"/>
<protein>
    <submittedName>
        <fullName evidence="3">Short-chain dehydrogenase/reductase SDR</fullName>
    </submittedName>
</protein>
<keyword evidence="2" id="KW-0560">Oxidoreductase</keyword>
<dbReference type="NCBIfam" id="NF006073">
    <property type="entry name" value="PRK08219.1"/>
    <property type="match status" value="1"/>
</dbReference>
<gene>
    <name evidence="3" type="ordered locus">Trad_1003</name>
</gene>
<dbReference type="PANTHER" id="PTHR44196">
    <property type="entry name" value="DEHYDROGENASE/REDUCTASE SDR FAMILY MEMBER 7B"/>
    <property type="match status" value="1"/>
</dbReference>
<dbReference type="SUPFAM" id="SSF51735">
    <property type="entry name" value="NAD(P)-binding Rossmann-fold domains"/>
    <property type="match status" value="1"/>
</dbReference>
<dbReference type="InterPro" id="IPR002347">
    <property type="entry name" value="SDR_fam"/>
</dbReference>
<dbReference type="Pfam" id="PF00106">
    <property type="entry name" value="adh_short"/>
    <property type="match status" value="1"/>
</dbReference>
<dbReference type="PROSITE" id="PS00061">
    <property type="entry name" value="ADH_SHORT"/>
    <property type="match status" value="1"/>
</dbReference>
<reference evidence="4" key="1">
    <citation type="submission" date="2010-05" db="EMBL/GenBank/DDBJ databases">
        <title>The complete genome of Truepera radiovictris DSM 17093.</title>
        <authorList>
            <consortium name="US DOE Joint Genome Institute (JGI-PGF)"/>
            <person name="Lucas S."/>
            <person name="Copeland A."/>
            <person name="Lapidus A."/>
            <person name="Glavina del Rio T."/>
            <person name="Dalin E."/>
            <person name="Tice H."/>
            <person name="Bruce D."/>
            <person name="Goodwin L."/>
            <person name="Pitluck S."/>
            <person name="Kyrpides N."/>
            <person name="Mavromatis K."/>
            <person name="Ovchinnikova G."/>
            <person name="Munk A.C."/>
            <person name="Detter J.C."/>
            <person name="Han C."/>
            <person name="Tapia R."/>
            <person name="Land M."/>
            <person name="Hauser L."/>
            <person name="Markowitz V."/>
            <person name="Cheng J.-F."/>
            <person name="Hugenholtz P."/>
            <person name="Woyke T."/>
            <person name="Wu D."/>
            <person name="Tindall B."/>
            <person name="Pomrenke H.G."/>
            <person name="Brambilla E."/>
            <person name="Klenk H.-P."/>
            <person name="Eisen J.A."/>
        </authorList>
    </citation>
    <scope>NUCLEOTIDE SEQUENCE [LARGE SCALE GENOMIC DNA]</scope>
    <source>
        <strain evidence="4">DSM 17093 / CIP 108686 / LMG 22925 / RQ-24</strain>
    </source>
</reference>
<dbReference type="RefSeq" id="WP_013177502.1">
    <property type="nucleotide sequence ID" value="NC_014221.1"/>
</dbReference>
<dbReference type="AlphaFoldDB" id="D7CVA3"/>
<evidence type="ECO:0000256" key="2">
    <source>
        <dbReference type="ARBA" id="ARBA00023002"/>
    </source>
</evidence>
<dbReference type="KEGG" id="tra:Trad_1003"/>
<evidence type="ECO:0000313" key="3">
    <source>
        <dbReference type="EMBL" id="ADI14131.1"/>
    </source>
</evidence>
<dbReference type="InterPro" id="IPR020904">
    <property type="entry name" value="Sc_DH/Rdtase_CS"/>
</dbReference>
<name>D7CVA3_TRURR</name>
<dbReference type="InterPro" id="IPR036291">
    <property type="entry name" value="NAD(P)-bd_dom_sf"/>
</dbReference>
<dbReference type="GO" id="GO:0016491">
    <property type="term" value="F:oxidoreductase activity"/>
    <property type="evidence" value="ECO:0007669"/>
    <property type="project" value="UniProtKB-KW"/>
</dbReference>
<evidence type="ECO:0000313" key="4">
    <source>
        <dbReference type="Proteomes" id="UP000000379"/>
    </source>
</evidence>
<proteinExistence type="inferred from homology"/>
<reference evidence="3 4" key="2">
    <citation type="journal article" date="2011" name="Stand. Genomic Sci.">
        <title>Complete genome sequence of Truepera radiovictrix type strain (RQ-24).</title>
        <authorList>
            <person name="Ivanova N."/>
            <person name="Rohde C."/>
            <person name="Munk C."/>
            <person name="Nolan M."/>
            <person name="Lucas S."/>
            <person name="Del Rio T.G."/>
            <person name="Tice H."/>
            <person name="Deshpande S."/>
            <person name="Cheng J.F."/>
            <person name="Tapia R."/>
            <person name="Han C."/>
            <person name="Goodwin L."/>
            <person name="Pitluck S."/>
            <person name="Liolios K."/>
            <person name="Mavromatis K."/>
            <person name="Mikhailova N."/>
            <person name="Pati A."/>
            <person name="Chen A."/>
            <person name="Palaniappan K."/>
            <person name="Land M."/>
            <person name="Hauser L."/>
            <person name="Chang Y.J."/>
            <person name="Jeffries C.D."/>
            <person name="Brambilla E."/>
            <person name="Rohde M."/>
            <person name="Goker M."/>
            <person name="Tindall B.J."/>
            <person name="Woyke T."/>
            <person name="Bristow J."/>
            <person name="Eisen J.A."/>
            <person name="Markowitz V."/>
            <person name="Hugenholtz P."/>
            <person name="Kyrpides N.C."/>
            <person name="Klenk H.P."/>
            <person name="Lapidus A."/>
        </authorList>
    </citation>
    <scope>NUCLEOTIDE SEQUENCE [LARGE SCALE GENOMIC DNA]</scope>
    <source>
        <strain evidence="4">DSM 17093 / CIP 108686 / LMG 22925 / RQ-24</strain>
    </source>
</reference>
<organism evidence="3 4">
    <name type="scientific">Truepera radiovictrix (strain DSM 17093 / CIP 108686 / LMG 22925 / RQ-24)</name>
    <dbReference type="NCBI Taxonomy" id="649638"/>
    <lineage>
        <taxon>Bacteria</taxon>
        <taxon>Thermotogati</taxon>
        <taxon>Deinococcota</taxon>
        <taxon>Deinococci</taxon>
        <taxon>Trueperales</taxon>
        <taxon>Trueperaceae</taxon>
        <taxon>Truepera</taxon>
    </lineage>
</organism>
<dbReference type="GO" id="GO:0016020">
    <property type="term" value="C:membrane"/>
    <property type="evidence" value="ECO:0007669"/>
    <property type="project" value="TreeGrafter"/>
</dbReference>
<dbReference type="CDD" id="cd05233">
    <property type="entry name" value="SDR_c"/>
    <property type="match status" value="1"/>
</dbReference>
<dbReference type="PANTHER" id="PTHR44196:SF1">
    <property type="entry name" value="DEHYDROGENASE_REDUCTASE SDR FAMILY MEMBER 7B"/>
    <property type="match status" value="1"/>
</dbReference>
<keyword evidence="4" id="KW-1185">Reference proteome</keyword>
<evidence type="ECO:0000256" key="1">
    <source>
        <dbReference type="ARBA" id="ARBA00006484"/>
    </source>
</evidence>
<sequence length="241" mass="25143">MASASPLAGKRAVVTGASSGIGRAVALELARQGVTLHLLGRREGALAEVVRQVQGWGGAARAYPVDLTDERALREVGAELGEGGLDVLVHSAGTVSLGPVLEASVADFDRQYALNVRAPFLLTQLLLPSLKRARGQVAFLNSGSGLVARASWSQYAATKHALKALADALREEVKADGVRVVSVYPGRTASPMQARVHELEGRAYDPARFVQPESVAAMILAALALPPTAEVTDLSVRPGPG</sequence>
<accession>D7CVA3</accession>
<dbReference type="Gene3D" id="3.40.50.720">
    <property type="entry name" value="NAD(P)-binding Rossmann-like Domain"/>
    <property type="match status" value="1"/>
</dbReference>
<dbReference type="Proteomes" id="UP000000379">
    <property type="component" value="Chromosome"/>
</dbReference>
<dbReference type="EMBL" id="CP002049">
    <property type="protein sequence ID" value="ADI14131.1"/>
    <property type="molecule type" value="Genomic_DNA"/>
</dbReference>